<proteinExistence type="predicted"/>
<sequence length="150" mass="17334">MKRPQGPRKNSSVSQNKVRCNLLYSIVTQSKRCRGDEQRPHWDHPCVLNIDSIYGIPMSFKYLISAKLKANCWNSERCQMSIEKGGNSKVKRCGYIRRFSKWRVDFVVQLVQVADAHKLPTRAPNALKPQVADKWWSLKIVVCSFQALQI</sequence>
<organism evidence="1 2">
    <name type="scientific">Mya arenaria</name>
    <name type="common">Soft-shell clam</name>
    <dbReference type="NCBI Taxonomy" id="6604"/>
    <lineage>
        <taxon>Eukaryota</taxon>
        <taxon>Metazoa</taxon>
        <taxon>Spiralia</taxon>
        <taxon>Lophotrochozoa</taxon>
        <taxon>Mollusca</taxon>
        <taxon>Bivalvia</taxon>
        <taxon>Autobranchia</taxon>
        <taxon>Heteroconchia</taxon>
        <taxon>Euheterodonta</taxon>
        <taxon>Imparidentia</taxon>
        <taxon>Neoheterodontei</taxon>
        <taxon>Myida</taxon>
        <taxon>Myoidea</taxon>
        <taxon>Myidae</taxon>
        <taxon>Mya</taxon>
    </lineage>
</organism>
<reference evidence="1" key="1">
    <citation type="submission" date="2022-11" db="EMBL/GenBank/DDBJ databases">
        <title>Centuries of genome instability and evolution in soft-shell clam transmissible cancer (bioRxiv).</title>
        <authorList>
            <person name="Hart S.F.M."/>
            <person name="Yonemitsu M.A."/>
            <person name="Giersch R.M."/>
            <person name="Beal B.F."/>
            <person name="Arriagada G."/>
            <person name="Davis B.W."/>
            <person name="Ostrander E.A."/>
            <person name="Goff S.P."/>
            <person name="Metzger M.J."/>
        </authorList>
    </citation>
    <scope>NUCLEOTIDE SEQUENCE</scope>
    <source>
        <strain evidence="1">MELC-2E11</strain>
        <tissue evidence="1">Siphon/mantle</tissue>
    </source>
</reference>
<dbReference type="Proteomes" id="UP001164746">
    <property type="component" value="Chromosome 3"/>
</dbReference>
<evidence type="ECO:0000313" key="1">
    <source>
        <dbReference type="EMBL" id="WAQ99159.1"/>
    </source>
</evidence>
<accession>A0ABY7DP35</accession>
<name>A0ABY7DP35_MYAAR</name>
<gene>
    <name evidence="1" type="ORF">MAR_023532</name>
</gene>
<protein>
    <submittedName>
        <fullName evidence="1">Uncharacterized protein</fullName>
    </submittedName>
</protein>
<keyword evidence="2" id="KW-1185">Reference proteome</keyword>
<evidence type="ECO:0000313" key="2">
    <source>
        <dbReference type="Proteomes" id="UP001164746"/>
    </source>
</evidence>
<dbReference type="EMBL" id="CP111014">
    <property type="protein sequence ID" value="WAQ99159.1"/>
    <property type="molecule type" value="Genomic_DNA"/>
</dbReference>